<dbReference type="GO" id="GO:0004521">
    <property type="term" value="F:RNA endonuclease activity"/>
    <property type="evidence" value="ECO:0007669"/>
    <property type="project" value="InterPro"/>
</dbReference>
<accession>A0A6P1Y143</accession>
<dbReference type="Gene3D" id="3.10.129.130">
    <property type="match status" value="1"/>
</dbReference>
<dbReference type="Proteomes" id="UP000464374">
    <property type="component" value="Chromosome"/>
</dbReference>
<evidence type="ECO:0000313" key="1">
    <source>
        <dbReference type="EMBL" id="QHX43518.1"/>
    </source>
</evidence>
<evidence type="ECO:0000313" key="2">
    <source>
        <dbReference type="Proteomes" id="UP000464374"/>
    </source>
</evidence>
<sequence>MLIAYLRQFDSKVSENKNESRPYVGIVLQIENIKYYAPFSSPKPKHRNMKNGKDFRKINNGIYGAINFNNMIPVLDSVLMEIDIINIPDVKYRRLLQNQYNYIKADREGILRIARNLRKLIFEDEKNLSEYEKIVKKRCCDLPLLESKYLDFK</sequence>
<dbReference type="KEGG" id="trz:GWP43_08775"/>
<dbReference type="Pfam" id="PF13958">
    <property type="entry name" value="ToxN_toxin"/>
    <property type="match status" value="1"/>
</dbReference>
<dbReference type="InterPro" id="IPR053735">
    <property type="entry name" value="Type_III_TA_endoRNase"/>
</dbReference>
<proteinExistence type="predicted"/>
<gene>
    <name evidence="1" type="ORF">GWP43_08775</name>
</gene>
<dbReference type="GO" id="GO:0003723">
    <property type="term" value="F:RNA binding"/>
    <property type="evidence" value="ECO:0007669"/>
    <property type="project" value="InterPro"/>
</dbReference>
<dbReference type="AlphaFoldDB" id="A0A6P1Y143"/>
<name>A0A6P1Y143_9SPIR</name>
<reference evidence="1 2" key="1">
    <citation type="submission" date="2020-01" db="EMBL/GenBank/DDBJ databases">
        <title>Complete genome sequence of a human oral phylogroup 1 Treponema sp. strain ATCC 700766, originally isolated from periodontitis dental plaque.</title>
        <authorList>
            <person name="Chan Y."/>
            <person name="Huo Y.-B."/>
            <person name="Yu X.-L."/>
            <person name="Zeng H."/>
            <person name="Leung W.-K."/>
            <person name="Watt R.M."/>
        </authorList>
    </citation>
    <scope>NUCLEOTIDE SEQUENCE [LARGE SCALE GENOMIC DNA]</scope>
    <source>
        <strain evidence="1 2">OMZ 804</strain>
    </source>
</reference>
<protein>
    <submittedName>
        <fullName evidence="1">Type III toxin-antitoxin system ToxN/AbiQ family toxin</fullName>
    </submittedName>
</protein>
<organism evidence="1 2">
    <name type="scientific">Treponema vincentii</name>
    <dbReference type="NCBI Taxonomy" id="69710"/>
    <lineage>
        <taxon>Bacteria</taxon>
        <taxon>Pseudomonadati</taxon>
        <taxon>Spirochaetota</taxon>
        <taxon>Spirochaetia</taxon>
        <taxon>Spirochaetales</taxon>
        <taxon>Treponemataceae</taxon>
        <taxon>Treponema</taxon>
    </lineage>
</organism>
<dbReference type="EMBL" id="CP048020">
    <property type="protein sequence ID" value="QHX43518.1"/>
    <property type="molecule type" value="Genomic_DNA"/>
</dbReference>
<dbReference type="InterPro" id="IPR025911">
    <property type="entry name" value="ToxN/AbiQ_toxin"/>
</dbReference>
<dbReference type="RefSeq" id="WP_162663836.1">
    <property type="nucleotide sequence ID" value="NZ_CP048020.1"/>
</dbReference>